<evidence type="ECO:0000313" key="3">
    <source>
        <dbReference type="Proteomes" id="UP001168990"/>
    </source>
</evidence>
<organism evidence="2 3">
    <name type="scientific">Microctonus aethiopoides</name>
    <dbReference type="NCBI Taxonomy" id="144406"/>
    <lineage>
        <taxon>Eukaryota</taxon>
        <taxon>Metazoa</taxon>
        <taxon>Ecdysozoa</taxon>
        <taxon>Arthropoda</taxon>
        <taxon>Hexapoda</taxon>
        <taxon>Insecta</taxon>
        <taxon>Pterygota</taxon>
        <taxon>Neoptera</taxon>
        <taxon>Endopterygota</taxon>
        <taxon>Hymenoptera</taxon>
        <taxon>Apocrita</taxon>
        <taxon>Ichneumonoidea</taxon>
        <taxon>Braconidae</taxon>
        <taxon>Euphorinae</taxon>
        <taxon>Microctonus</taxon>
    </lineage>
</organism>
<comment type="caution">
    <text evidence="2">The sequence shown here is derived from an EMBL/GenBank/DDBJ whole genome shotgun (WGS) entry which is preliminary data.</text>
</comment>
<evidence type="ECO:0000313" key="2">
    <source>
        <dbReference type="EMBL" id="KAK0175984.1"/>
    </source>
</evidence>
<feature type="compositionally biased region" description="Basic and acidic residues" evidence="1">
    <location>
        <begin position="65"/>
        <end position="81"/>
    </location>
</feature>
<keyword evidence="3" id="KW-1185">Reference proteome</keyword>
<accession>A0AA39FVE2</accession>
<reference evidence="2" key="2">
    <citation type="submission" date="2023-03" db="EMBL/GenBank/DDBJ databases">
        <authorList>
            <person name="Inwood S.N."/>
            <person name="Skelly J.G."/>
            <person name="Guhlin J."/>
            <person name="Harrop T.W.R."/>
            <person name="Goldson S.G."/>
            <person name="Dearden P.K."/>
        </authorList>
    </citation>
    <scope>NUCLEOTIDE SEQUENCE</scope>
    <source>
        <strain evidence="2">Irish</strain>
        <tissue evidence="2">Whole body</tissue>
    </source>
</reference>
<dbReference type="AlphaFoldDB" id="A0AA39FVE2"/>
<proteinExistence type="predicted"/>
<reference evidence="2" key="1">
    <citation type="journal article" date="2023" name="bioRxiv">
        <title>Scaffold-level genome assemblies of two parasitoid biocontrol wasps reveal the parthenogenesis mechanism and an associated novel virus.</title>
        <authorList>
            <person name="Inwood S."/>
            <person name="Skelly J."/>
            <person name="Guhlin J."/>
            <person name="Harrop T."/>
            <person name="Goldson S."/>
            <person name="Dearden P."/>
        </authorList>
    </citation>
    <scope>NUCLEOTIDE SEQUENCE</scope>
    <source>
        <strain evidence="2">Irish</strain>
        <tissue evidence="2">Whole body</tissue>
    </source>
</reference>
<dbReference type="EMBL" id="JAQQBS010000001">
    <property type="protein sequence ID" value="KAK0175984.1"/>
    <property type="molecule type" value="Genomic_DNA"/>
</dbReference>
<protein>
    <submittedName>
        <fullName evidence="2">Uncharacterized protein</fullName>
    </submittedName>
</protein>
<gene>
    <name evidence="2" type="ORF">PV328_000166</name>
</gene>
<feature type="region of interest" description="Disordered" evidence="1">
    <location>
        <begin position="65"/>
        <end position="88"/>
    </location>
</feature>
<sequence>MEPNFGRMNEARFFDNRYKIYPYLKSPSAVSIIPKQWMISMHPYVVSGTPRTRCNLGFRPDIQCHEKKEPTSTSSDTKEIEIPDSTNDCPDNKLDCVDKKIV</sequence>
<name>A0AA39FVE2_9HYME</name>
<evidence type="ECO:0000256" key="1">
    <source>
        <dbReference type="SAM" id="MobiDB-lite"/>
    </source>
</evidence>
<dbReference type="Proteomes" id="UP001168990">
    <property type="component" value="Unassembled WGS sequence"/>
</dbReference>